<dbReference type="InterPro" id="IPR019775">
    <property type="entry name" value="WD40_repeat_CS"/>
</dbReference>
<dbReference type="PROSITE" id="PS50082">
    <property type="entry name" value="WD_REPEATS_2"/>
    <property type="match status" value="4"/>
</dbReference>
<keyword evidence="5" id="KW-1185">Reference proteome</keyword>
<feature type="repeat" description="WD" evidence="3">
    <location>
        <begin position="18"/>
        <end position="59"/>
    </location>
</feature>
<dbReference type="PANTHER" id="PTHR19848:SF8">
    <property type="entry name" value="F-BOX AND WD REPEAT DOMAIN CONTAINING 7"/>
    <property type="match status" value="1"/>
</dbReference>
<proteinExistence type="predicted"/>
<dbReference type="EMBL" id="KN835213">
    <property type="protein sequence ID" value="KIK43422.1"/>
    <property type="molecule type" value="Genomic_DNA"/>
</dbReference>
<organism evidence="4 5">
    <name type="scientific">Suillus luteus UH-Slu-Lm8-n1</name>
    <dbReference type="NCBI Taxonomy" id="930992"/>
    <lineage>
        <taxon>Eukaryota</taxon>
        <taxon>Fungi</taxon>
        <taxon>Dikarya</taxon>
        <taxon>Basidiomycota</taxon>
        <taxon>Agaricomycotina</taxon>
        <taxon>Agaricomycetes</taxon>
        <taxon>Agaricomycetidae</taxon>
        <taxon>Boletales</taxon>
        <taxon>Suillineae</taxon>
        <taxon>Suillaceae</taxon>
        <taxon>Suillus</taxon>
    </lineage>
</organism>
<feature type="repeat" description="WD" evidence="3">
    <location>
        <begin position="260"/>
        <end position="294"/>
    </location>
</feature>
<dbReference type="PRINTS" id="PR00320">
    <property type="entry name" value="GPROTEINBRPT"/>
</dbReference>
<dbReference type="AlphaFoldDB" id="A0A0D0BAX5"/>
<evidence type="ECO:0008006" key="6">
    <source>
        <dbReference type="Google" id="ProtNLM"/>
    </source>
</evidence>
<dbReference type="InterPro" id="IPR015943">
    <property type="entry name" value="WD40/YVTN_repeat-like_dom_sf"/>
</dbReference>
<feature type="repeat" description="WD" evidence="3">
    <location>
        <begin position="294"/>
        <end position="327"/>
    </location>
</feature>
<dbReference type="SMART" id="SM00320">
    <property type="entry name" value="WD40"/>
    <property type="match status" value="6"/>
</dbReference>
<feature type="repeat" description="WD" evidence="3">
    <location>
        <begin position="121"/>
        <end position="156"/>
    </location>
</feature>
<dbReference type="InterPro" id="IPR001680">
    <property type="entry name" value="WD40_rpt"/>
</dbReference>
<dbReference type="SUPFAM" id="SSF50998">
    <property type="entry name" value="Quinoprotein alcohol dehydrogenase-like"/>
    <property type="match status" value="1"/>
</dbReference>
<gene>
    <name evidence="4" type="ORF">CY34DRAFT_803846</name>
</gene>
<evidence type="ECO:0000313" key="5">
    <source>
        <dbReference type="Proteomes" id="UP000054485"/>
    </source>
</evidence>
<dbReference type="InterPro" id="IPR020472">
    <property type="entry name" value="WD40_PAC1"/>
</dbReference>
<dbReference type="InterPro" id="IPR011047">
    <property type="entry name" value="Quinoprotein_ADH-like_sf"/>
</dbReference>
<accession>A0A0D0BAX5</accession>
<reference evidence="5" key="2">
    <citation type="submission" date="2015-01" db="EMBL/GenBank/DDBJ databases">
        <title>Evolutionary Origins and Diversification of the Mycorrhizal Mutualists.</title>
        <authorList>
            <consortium name="DOE Joint Genome Institute"/>
            <consortium name="Mycorrhizal Genomics Consortium"/>
            <person name="Kohler A."/>
            <person name="Kuo A."/>
            <person name="Nagy L.G."/>
            <person name="Floudas D."/>
            <person name="Copeland A."/>
            <person name="Barry K.W."/>
            <person name="Cichocki N."/>
            <person name="Veneault-Fourrey C."/>
            <person name="LaButti K."/>
            <person name="Lindquist E.A."/>
            <person name="Lipzen A."/>
            <person name="Lundell T."/>
            <person name="Morin E."/>
            <person name="Murat C."/>
            <person name="Riley R."/>
            <person name="Ohm R."/>
            <person name="Sun H."/>
            <person name="Tunlid A."/>
            <person name="Henrissat B."/>
            <person name="Grigoriev I.V."/>
            <person name="Hibbett D.S."/>
            <person name="Martin F."/>
        </authorList>
    </citation>
    <scope>NUCLEOTIDE SEQUENCE [LARGE SCALE GENOMIC DNA]</scope>
    <source>
        <strain evidence="5">UH-Slu-Lm8-n1</strain>
    </source>
</reference>
<keyword evidence="2" id="KW-0677">Repeat</keyword>
<evidence type="ECO:0000313" key="4">
    <source>
        <dbReference type="EMBL" id="KIK43422.1"/>
    </source>
</evidence>
<dbReference type="STRING" id="930992.A0A0D0BAX5"/>
<reference evidence="4 5" key="1">
    <citation type="submission" date="2014-04" db="EMBL/GenBank/DDBJ databases">
        <authorList>
            <consortium name="DOE Joint Genome Institute"/>
            <person name="Kuo A."/>
            <person name="Ruytinx J."/>
            <person name="Rineau F."/>
            <person name="Colpaert J."/>
            <person name="Kohler A."/>
            <person name="Nagy L.G."/>
            <person name="Floudas D."/>
            <person name="Copeland A."/>
            <person name="Barry K.W."/>
            <person name="Cichocki N."/>
            <person name="Veneault-Fourrey C."/>
            <person name="LaButti K."/>
            <person name="Lindquist E.A."/>
            <person name="Lipzen A."/>
            <person name="Lundell T."/>
            <person name="Morin E."/>
            <person name="Murat C."/>
            <person name="Sun H."/>
            <person name="Tunlid A."/>
            <person name="Henrissat B."/>
            <person name="Grigoriev I.V."/>
            <person name="Hibbett D.S."/>
            <person name="Martin F."/>
            <person name="Nordberg H.P."/>
            <person name="Cantor M.N."/>
            <person name="Hua S.X."/>
        </authorList>
    </citation>
    <scope>NUCLEOTIDE SEQUENCE [LARGE SCALE GENOMIC DNA]</scope>
    <source>
        <strain evidence="4 5">UH-Slu-Lm8-n1</strain>
    </source>
</reference>
<name>A0A0D0BAX5_9AGAM</name>
<dbReference type="PROSITE" id="PS50294">
    <property type="entry name" value="WD_REPEATS_REGION"/>
    <property type="match status" value="2"/>
</dbReference>
<dbReference type="OrthoDB" id="2664677at2759"/>
<sequence length="570" mass="63325">MKDDNQLPGSHQKPVKTFEDHKDSIFSFATFPDGKRIATASADKTIRIWRLEDGAEMMKWVVKQFIWVLVLLEDGKQVVSAEGEPPDGIDEDDFHFDPNEVLDSQLWVRDVESGRVVAGPLEGHTSAVTTLDISPDGKMMVSGSYDRTVILWDTSTWQRKGRPILCGSIIFCIQFSPTGQLGVATEDDIQIWDLDRRERLAQFKGHDDFNAMNFQLTWTRDDAYLISAGTSNDPVIRSWDTSTWKQAGDPWIGHDKDRDINHLILNPAGTLLASASDDCTVRLWRFHTGTEVAQFKHSDPVLHVAFSVDGRSISSGGREGKISQWEIPEDVLAVAQSDSLARAKNEAARGKDNRLLNSEIPGQRQNKPLIYQRAIYSTSPLAYTDSSSSPRSLDLGTFFDGIRPSSDKGKHKERLSKRNAPQVVDVPLGQVTYGDAVGEDDGVRPYVLFFCLSWFQKKKKKPDPPPVVYDDEFDDDESEHTVVGAPIPATRTQPDTHKEMKLTPKTFFQSQPEAGPSRLAPSVDHGQEAVGIKIVQHEDMELTLIASHAPPAAGPSRLVCLEGHAGEQSS</sequence>
<dbReference type="Pfam" id="PF00400">
    <property type="entry name" value="WD40"/>
    <property type="match status" value="4"/>
</dbReference>
<dbReference type="Proteomes" id="UP000054485">
    <property type="component" value="Unassembled WGS sequence"/>
</dbReference>
<evidence type="ECO:0000256" key="1">
    <source>
        <dbReference type="ARBA" id="ARBA00022574"/>
    </source>
</evidence>
<dbReference type="CDD" id="cd00200">
    <property type="entry name" value="WD40"/>
    <property type="match status" value="1"/>
</dbReference>
<evidence type="ECO:0000256" key="2">
    <source>
        <dbReference type="ARBA" id="ARBA00022737"/>
    </source>
</evidence>
<dbReference type="PANTHER" id="PTHR19848">
    <property type="entry name" value="WD40 REPEAT PROTEIN"/>
    <property type="match status" value="1"/>
</dbReference>
<protein>
    <recommendedName>
        <fullName evidence="6">WD40 repeat-like protein</fullName>
    </recommendedName>
</protein>
<evidence type="ECO:0000256" key="3">
    <source>
        <dbReference type="PROSITE-ProRule" id="PRU00221"/>
    </source>
</evidence>
<dbReference type="Gene3D" id="2.130.10.10">
    <property type="entry name" value="YVTN repeat-like/Quinoprotein amine dehydrogenase"/>
    <property type="match status" value="3"/>
</dbReference>
<dbReference type="PROSITE" id="PS00678">
    <property type="entry name" value="WD_REPEATS_1"/>
    <property type="match status" value="1"/>
</dbReference>
<dbReference type="InParanoid" id="A0A0D0BAX5"/>
<keyword evidence="1 3" id="KW-0853">WD repeat</keyword>
<dbReference type="HOGENOM" id="CLU_031226_0_0_1"/>